<dbReference type="Gene3D" id="1.20.1280.50">
    <property type="match status" value="1"/>
</dbReference>
<gene>
    <name evidence="2" type="ORF">BDN71DRAFT_196325</name>
</gene>
<dbReference type="OrthoDB" id="3068749at2759"/>
<protein>
    <recommendedName>
        <fullName evidence="1">F-box domain-containing protein</fullName>
    </recommendedName>
</protein>
<proteinExistence type="predicted"/>
<dbReference type="AlphaFoldDB" id="A0A9P6DC61"/>
<dbReference type="PROSITE" id="PS50181">
    <property type="entry name" value="FBOX"/>
    <property type="match status" value="1"/>
</dbReference>
<name>A0A9P6DC61_PLEER</name>
<dbReference type="Proteomes" id="UP000807025">
    <property type="component" value="Unassembled WGS sequence"/>
</dbReference>
<evidence type="ECO:0000313" key="3">
    <source>
        <dbReference type="Proteomes" id="UP000807025"/>
    </source>
</evidence>
<accession>A0A9P6DC61</accession>
<dbReference type="InterPro" id="IPR001810">
    <property type="entry name" value="F-box_dom"/>
</dbReference>
<dbReference type="InterPro" id="IPR036047">
    <property type="entry name" value="F-box-like_dom_sf"/>
</dbReference>
<reference evidence="2" key="1">
    <citation type="submission" date="2020-11" db="EMBL/GenBank/DDBJ databases">
        <authorList>
            <consortium name="DOE Joint Genome Institute"/>
            <person name="Ahrendt S."/>
            <person name="Riley R."/>
            <person name="Andreopoulos W."/>
            <person name="Labutti K."/>
            <person name="Pangilinan J."/>
            <person name="Ruiz-Duenas F.J."/>
            <person name="Barrasa J.M."/>
            <person name="Sanchez-Garcia M."/>
            <person name="Camarero S."/>
            <person name="Miyauchi S."/>
            <person name="Serrano A."/>
            <person name="Linde D."/>
            <person name="Babiker R."/>
            <person name="Drula E."/>
            <person name="Ayuso-Fernandez I."/>
            <person name="Pacheco R."/>
            <person name="Padilla G."/>
            <person name="Ferreira P."/>
            <person name="Barriuso J."/>
            <person name="Kellner H."/>
            <person name="Castanera R."/>
            <person name="Alfaro M."/>
            <person name="Ramirez L."/>
            <person name="Pisabarro A.G."/>
            <person name="Kuo A."/>
            <person name="Tritt A."/>
            <person name="Lipzen A."/>
            <person name="He G."/>
            <person name="Yan M."/>
            <person name="Ng V."/>
            <person name="Cullen D."/>
            <person name="Martin F."/>
            <person name="Rosso M.-N."/>
            <person name="Henrissat B."/>
            <person name="Hibbett D."/>
            <person name="Martinez A.T."/>
            <person name="Grigoriev I.V."/>
        </authorList>
    </citation>
    <scope>NUCLEOTIDE SEQUENCE</scope>
    <source>
        <strain evidence="2">ATCC 90797</strain>
    </source>
</reference>
<organism evidence="2 3">
    <name type="scientific">Pleurotus eryngii</name>
    <name type="common">Boletus of the steppes</name>
    <dbReference type="NCBI Taxonomy" id="5323"/>
    <lineage>
        <taxon>Eukaryota</taxon>
        <taxon>Fungi</taxon>
        <taxon>Dikarya</taxon>
        <taxon>Basidiomycota</taxon>
        <taxon>Agaricomycotina</taxon>
        <taxon>Agaricomycetes</taxon>
        <taxon>Agaricomycetidae</taxon>
        <taxon>Agaricales</taxon>
        <taxon>Pleurotineae</taxon>
        <taxon>Pleurotaceae</taxon>
        <taxon>Pleurotus</taxon>
    </lineage>
</organism>
<comment type="caution">
    <text evidence="2">The sequence shown here is derived from an EMBL/GenBank/DDBJ whole genome shotgun (WGS) entry which is preliminary data.</text>
</comment>
<evidence type="ECO:0000313" key="2">
    <source>
        <dbReference type="EMBL" id="KAF9490388.1"/>
    </source>
</evidence>
<evidence type="ECO:0000259" key="1">
    <source>
        <dbReference type="PROSITE" id="PS50181"/>
    </source>
</evidence>
<dbReference type="EMBL" id="MU154643">
    <property type="protein sequence ID" value="KAF9490388.1"/>
    <property type="molecule type" value="Genomic_DNA"/>
</dbReference>
<feature type="domain" description="F-box" evidence="1">
    <location>
        <begin position="31"/>
        <end position="77"/>
    </location>
</feature>
<sequence length="177" mass="20154">MIVHNIVGRLSEFRLFATRPAKRIDTVAQPANLLASLPLELLTLVLAKLELRDLRRARSSCRSLHNASKLRIIWLGFFRQLSDSYVIPIIPPRPLASYNATALESMVIQWICVDHGWSSCSIRQQPPRQRIRCLEWRDTPFTLIEGSRWLLTTHQCGSVLAHELDSPSLDMGTCVLI</sequence>
<dbReference type="SUPFAM" id="SSF81383">
    <property type="entry name" value="F-box domain"/>
    <property type="match status" value="1"/>
</dbReference>
<keyword evidence="3" id="KW-1185">Reference proteome</keyword>
<dbReference type="Pfam" id="PF00646">
    <property type="entry name" value="F-box"/>
    <property type="match status" value="1"/>
</dbReference>